<proteinExistence type="predicted"/>
<dbReference type="EMBL" id="JAQNDO010000001">
    <property type="protein sequence ID" value="MDC0740692.1"/>
    <property type="molecule type" value="Genomic_DNA"/>
</dbReference>
<dbReference type="RefSeq" id="WP_271915891.1">
    <property type="nucleotide sequence ID" value="NZ_JAQNDO010000001.1"/>
</dbReference>
<accession>A0ABT5EH37</accession>
<gene>
    <name evidence="1" type="ORF">POL67_04995</name>
</gene>
<organism evidence="1 2">
    <name type="scientific">Polyangium mundeleinium</name>
    <dbReference type="NCBI Taxonomy" id="2995306"/>
    <lineage>
        <taxon>Bacteria</taxon>
        <taxon>Pseudomonadati</taxon>
        <taxon>Myxococcota</taxon>
        <taxon>Polyangia</taxon>
        <taxon>Polyangiales</taxon>
        <taxon>Polyangiaceae</taxon>
        <taxon>Polyangium</taxon>
    </lineage>
</organism>
<reference evidence="1 2" key="1">
    <citation type="submission" date="2022-11" db="EMBL/GenBank/DDBJ databases">
        <title>Minimal conservation of predation-associated metabolite biosynthetic gene clusters underscores biosynthetic potential of Myxococcota including descriptions for ten novel species: Archangium lansinium sp. nov., Myxococcus landrumus sp. nov., Nannocystis bai.</title>
        <authorList>
            <person name="Ahearne A."/>
            <person name="Stevens C."/>
            <person name="Dowd S."/>
        </authorList>
    </citation>
    <scope>NUCLEOTIDE SEQUENCE [LARGE SCALE GENOMIC DNA]</scope>
    <source>
        <strain evidence="1 2">RJM3</strain>
    </source>
</reference>
<comment type="caution">
    <text evidence="1">The sequence shown here is derived from an EMBL/GenBank/DDBJ whole genome shotgun (WGS) entry which is preliminary data.</text>
</comment>
<name>A0ABT5EH37_9BACT</name>
<keyword evidence="2" id="KW-1185">Reference proteome</keyword>
<sequence length="98" mass="11571">MSEFEKLADEWQRHCLRNSFSSKMATYLDHPAYRSIVALGEPAVPLIIERYRRDDLPWGFALQEITGVQMIDNPSAFSPREVKQKWLSWWDEKAKQTK</sequence>
<protein>
    <submittedName>
        <fullName evidence="1">Uncharacterized protein</fullName>
    </submittedName>
</protein>
<dbReference type="Proteomes" id="UP001221411">
    <property type="component" value="Unassembled WGS sequence"/>
</dbReference>
<evidence type="ECO:0000313" key="2">
    <source>
        <dbReference type="Proteomes" id="UP001221411"/>
    </source>
</evidence>
<evidence type="ECO:0000313" key="1">
    <source>
        <dbReference type="EMBL" id="MDC0740692.1"/>
    </source>
</evidence>